<comment type="caution">
    <text evidence="1">The sequence shown here is derived from an EMBL/GenBank/DDBJ whole genome shotgun (WGS) entry which is preliminary data.</text>
</comment>
<reference evidence="1 2" key="1">
    <citation type="journal article" date="2019" name="Nat. Microbiol.">
        <title>Mediterranean grassland soil C-N compound turnover is dependent on rainfall and depth, and is mediated by genomically divergent microorganisms.</title>
        <authorList>
            <person name="Diamond S."/>
            <person name="Andeer P.F."/>
            <person name="Li Z."/>
            <person name="Crits-Christoph A."/>
            <person name="Burstein D."/>
            <person name="Anantharaman K."/>
            <person name="Lane K.R."/>
            <person name="Thomas B.C."/>
            <person name="Pan C."/>
            <person name="Northen T.R."/>
            <person name="Banfield J.F."/>
        </authorList>
    </citation>
    <scope>NUCLEOTIDE SEQUENCE [LARGE SCALE GENOMIC DNA]</scope>
    <source>
        <strain evidence="1">NP_3</strain>
    </source>
</reference>
<proteinExistence type="predicted"/>
<dbReference type="Proteomes" id="UP000318509">
    <property type="component" value="Unassembled WGS sequence"/>
</dbReference>
<sequence>MSIVKEPLVRLELITGEVIVDLMLSALALEYARENLGFMRPEAGFRLFLDDEEVSQAFPPEPRREVDSGGFRNAHGGQGGEIPAVAFTRWYRWRERISMGGVALPGVYLLAQFQIMPDGPADPTEKQIVYIGATDRPLVERWRDFDRVVAGKAGNHSGGKTYRKIFGHRVDDLYVAALPVSLDKKFSWRFSSYVEAKLLWEFVWQWELQPACNRD</sequence>
<organism evidence="1 2">
    <name type="scientific">Candidatus Segetimicrobium genomatis</name>
    <dbReference type="NCBI Taxonomy" id="2569760"/>
    <lineage>
        <taxon>Bacteria</taxon>
        <taxon>Bacillati</taxon>
        <taxon>Candidatus Sysuimicrobiota</taxon>
        <taxon>Candidatus Sysuimicrobiia</taxon>
        <taxon>Candidatus Sysuimicrobiales</taxon>
        <taxon>Candidatus Segetimicrobiaceae</taxon>
        <taxon>Candidatus Segetimicrobium</taxon>
    </lineage>
</organism>
<protein>
    <submittedName>
        <fullName evidence="1">Uncharacterized protein</fullName>
    </submittedName>
</protein>
<name>A0A537KCY4_9BACT</name>
<evidence type="ECO:0000313" key="1">
    <source>
        <dbReference type="EMBL" id="TMI93638.1"/>
    </source>
</evidence>
<dbReference type="AlphaFoldDB" id="A0A537KCY4"/>
<accession>A0A537KCY4</accession>
<evidence type="ECO:0000313" key="2">
    <source>
        <dbReference type="Proteomes" id="UP000318509"/>
    </source>
</evidence>
<gene>
    <name evidence="1" type="ORF">E6H00_00890</name>
</gene>
<dbReference type="EMBL" id="VBAK01000019">
    <property type="protein sequence ID" value="TMI93638.1"/>
    <property type="molecule type" value="Genomic_DNA"/>
</dbReference>